<evidence type="ECO:0000256" key="4">
    <source>
        <dbReference type="ARBA" id="ARBA00022801"/>
    </source>
</evidence>
<keyword evidence="5" id="KW-1015">Disulfide bond</keyword>
<evidence type="ECO:0000313" key="9">
    <source>
        <dbReference type="EMBL" id="MBD2872171.1"/>
    </source>
</evidence>
<evidence type="ECO:0000256" key="2">
    <source>
        <dbReference type="ARBA" id="ARBA00012758"/>
    </source>
</evidence>
<feature type="domain" description="LamG-like jellyroll fold" evidence="8">
    <location>
        <begin position="82"/>
        <end position="232"/>
    </location>
</feature>
<accession>A0A927CUN2</accession>
<dbReference type="EC" id="3.2.1.26" evidence="2"/>
<keyword evidence="6 7" id="KW-0326">Glycosidase</keyword>
<dbReference type="InterPro" id="IPR013320">
    <property type="entry name" value="ConA-like_dom_sf"/>
</dbReference>
<dbReference type="SUPFAM" id="SSF75005">
    <property type="entry name" value="Arabinanase/levansucrase/invertase"/>
    <property type="match status" value="1"/>
</dbReference>
<dbReference type="GO" id="GO:0004564">
    <property type="term" value="F:beta-fructofuranosidase activity"/>
    <property type="evidence" value="ECO:0007669"/>
    <property type="project" value="UniProtKB-EC"/>
</dbReference>
<name>A0A927CUN2_9BACL</name>
<dbReference type="InterPro" id="IPR001362">
    <property type="entry name" value="Glyco_hydro_32"/>
</dbReference>
<dbReference type="EMBL" id="JACXIY010000042">
    <property type="protein sequence ID" value="MBD2872171.1"/>
    <property type="molecule type" value="Genomic_DNA"/>
</dbReference>
<reference evidence="9" key="1">
    <citation type="submission" date="2020-09" db="EMBL/GenBank/DDBJ databases">
        <title>A novel bacterium of genus Paenibacillus, isolated from South China Sea.</title>
        <authorList>
            <person name="Huang H."/>
            <person name="Mo K."/>
            <person name="Hu Y."/>
        </authorList>
    </citation>
    <scope>NUCLEOTIDE SEQUENCE</scope>
    <source>
        <strain evidence="9">IB182493</strain>
    </source>
</reference>
<evidence type="ECO:0000256" key="7">
    <source>
        <dbReference type="RuleBase" id="RU362110"/>
    </source>
</evidence>
<proteinExistence type="inferred from homology"/>
<sequence length="755" mass="84307">MRNRPAGGGLAAYWPLDEKSGAAALDAAGGLADEVSYVLLQGRFTEKADPQWRPGVCGGALLFDGYSTWITRKAAEAPRLDDAFTISAWVAPRSYEWGAEGRLSAIVNRHDREAAEGYVLGLFRHGSWSLQLGAGGRWHELWCLDRPLEKGRWSHIAATFSREEAAMKLYLNGEQVAEREMPAGTAMSPCDSADLLIGKNNQATVLAEAFRHNMFAGLMDDVRIYSRALTVVEIASAYKEALLPHGGTAPEIPSADIRLDRKPLLRDRHRPQYHASPPVHWMNEPHAPIYFEGNYHLFYQHNPQGPYFAQLHWGHWVSEDMVHWRDLPIALAPEKGAVDPDGVWSGSAAYDEHGVPALFFTAGDDSASPNQRVGLARSRFREDGDSDLTVWEKHKAPLIVQEKGQGMFGDFRDPFVWKEDGLWYLLIGSGTDGQGGTALAYTSANMTDWTYHGPFYVSDPSRYPYLGNMWELPVLLPLGKDASGREKHLFLISPIGPGSDVEVFYWIGEFDRGQVRFVPDHDEPRLIDVGDFHFTGPSGMVDPRTGRNIVFTIAQGERTPQLEYDSGWAHNAGLPVSVFLRPDGRLGVEPIKELESLRGERLCSLRDMTVEEANGALAEVRGDMLEIKVEFEAEELLPGRRLGLWVRQSPSRDEETLLYYDRERAELGVDREKATLSPEERTRGVQSGTLELAGEALRLHVYLDRSMIEAYVNGLKSLTTRVYPSRTDSLGLRLEGSGGARIRSLDIWTMNSIYL</sequence>
<dbReference type="PANTHER" id="PTHR43101">
    <property type="entry name" value="BETA-FRUCTOSIDASE"/>
    <property type="match status" value="1"/>
</dbReference>
<dbReference type="Gene3D" id="2.60.120.200">
    <property type="match status" value="1"/>
</dbReference>
<dbReference type="Pfam" id="PF13385">
    <property type="entry name" value="Laminin_G_3"/>
    <property type="match status" value="1"/>
</dbReference>
<dbReference type="Gene3D" id="2.60.120.560">
    <property type="entry name" value="Exo-inulinase, domain 1"/>
    <property type="match status" value="1"/>
</dbReference>
<comment type="similarity">
    <text evidence="1 7">Belongs to the glycosyl hydrolase 32 family.</text>
</comment>
<dbReference type="Pfam" id="PF08244">
    <property type="entry name" value="Glyco_hydro_32C"/>
    <property type="match status" value="1"/>
</dbReference>
<comment type="caution">
    <text evidence="9">The sequence shown here is derived from an EMBL/GenBank/DDBJ whole genome shotgun (WGS) entry which is preliminary data.</text>
</comment>
<dbReference type="InterPro" id="IPR013189">
    <property type="entry name" value="Glyco_hydro_32_C"/>
</dbReference>
<keyword evidence="10" id="KW-1185">Reference proteome</keyword>
<dbReference type="InterPro" id="IPR023296">
    <property type="entry name" value="Glyco_hydro_beta-prop_sf"/>
</dbReference>
<keyword evidence="3" id="KW-0732">Signal</keyword>
<protein>
    <recommendedName>
        <fullName evidence="2">beta-fructofuranosidase</fullName>
        <ecNumber evidence="2">3.2.1.26</ecNumber>
    </recommendedName>
</protein>
<dbReference type="SUPFAM" id="SSF49899">
    <property type="entry name" value="Concanavalin A-like lectins/glucanases"/>
    <property type="match status" value="2"/>
</dbReference>
<dbReference type="GO" id="GO:0005975">
    <property type="term" value="P:carbohydrate metabolic process"/>
    <property type="evidence" value="ECO:0007669"/>
    <property type="project" value="InterPro"/>
</dbReference>
<evidence type="ECO:0000256" key="5">
    <source>
        <dbReference type="ARBA" id="ARBA00023157"/>
    </source>
</evidence>
<evidence type="ECO:0000313" key="10">
    <source>
        <dbReference type="Proteomes" id="UP000632125"/>
    </source>
</evidence>
<dbReference type="SMART" id="SM00640">
    <property type="entry name" value="Glyco_32"/>
    <property type="match status" value="1"/>
</dbReference>
<dbReference type="Proteomes" id="UP000632125">
    <property type="component" value="Unassembled WGS sequence"/>
</dbReference>
<keyword evidence="4 7" id="KW-0378">Hydrolase</keyword>
<dbReference type="InterPro" id="IPR051214">
    <property type="entry name" value="GH32_Enzymes"/>
</dbReference>
<dbReference type="SMART" id="SM00560">
    <property type="entry name" value="LamGL"/>
    <property type="match status" value="1"/>
</dbReference>
<evidence type="ECO:0000256" key="6">
    <source>
        <dbReference type="ARBA" id="ARBA00023295"/>
    </source>
</evidence>
<dbReference type="AlphaFoldDB" id="A0A927CUN2"/>
<dbReference type="InterPro" id="IPR013148">
    <property type="entry name" value="Glyco_hydro_32_N"/>
</dbReference>
<dbReference type="Gene3D" id="2.115.10.20">
    <property type="entry name" value="Glycosyl hydrolase domain, family 43"/>
    <property type="match status" value="1"/>
</dbReference>
<dbReference type="CDD" id="cd08996">
    <property type="entry name" value="GH32_FFase"/>
    <property type="match status" value="1"/>
</dbReference>
<evidence type="ECO:0000259" key="8">
    <source>
        <dbReference type="SMART" id="SM00560"/>
    </source>
</evidence>
<gene>
    <name evidence="9" type="ORF">IDH41_26670</name>
</gene>
<evidence type="ECO:0000256" key="3">
    <source>
        <dbReference type="ARBA" id="ARBA00022729"/>
    </source>
</evidence>
<organism evidence="9 10">
    <name type="scientific">Paenibacillus arenilitoris</name>
    <dbReference type="NCBI Taxonomy" id="2772299"/>
    <lineage>
        <taxon>Bacteria</taxon>
        <taxon>Bacillati</taxon>
        <taxon>Bacillota</taxon>
        <taxon>Bacilli</taxon>
        <taxon>Bacillales</taxon>
        <taxon>Paenibacillaceae</taxon>
        <taxon>Paenibacillus</taxon>
    </lineage>
</organism>
<dbReference type="InterPro" id="IPR006558">
    <property type="entry name" value="LamG-like"/>
</dbReference>
<evidence type="ECO:0000256" key="1">
    <source>
        <dbReference type="ARBA" id="ARBA00009902"/>
    </source>
</evidence>
<dbReference type="Pfam" id="PF00251">
    <property type="entry name" value="Glyco_hydro_32N"/>
    <property type="match status" value="1"/>
</dbReference>
<dbReference type="PANTHER" id="PTHR43101:SF1">
    <property type="entry name" value="BETA-FRUCTOSIDASE"/>
    <property type="match status" value="1"/>
</dbReference>